<dbReference type="InterPro" id="IPR052433">
    <property type="entry name" value="X-Pro_dipept-like"/>
</dbReference>
<accession>A0A8K0TTU3</accession>
<dbReference type="InterPro" id="IPR036005">
    <property type="entry name" value="Creatinase/aminopeptidase-like"/>
</dbReference>
<name>A0A8K0TTU3_9PEZI</name>
<evidence type="ECO:0000256" key="8">
    <source>
        <dbReference type="ARBA" id="ARBA00022723"/>
    </source>
</evidence>
<evidence type="ECO:0000256" key="7">
    <source>
        <dbReference type="ARBA" id="ARBA00022670"/>
    </source>
</evidence>
<dbReference type="Pfam" id="PF05195">
    <property type="entry name" value="AMP_N"/>
    <property type="match status" value="1"/>
</dbReference>
<keyword evidence="6 15" id="KW-0031">Aminopeptidase</keyword>
<evidence type="ECO:0000313" key="15">
    <source>
        <dbReference type="EMBL" id="KAH7374518.1"/>
    </source>
</evidence>
<dbReference type="Gene3D" id="3.90.230.10">
    <property type="entry name" value="Creatinase/methionine aminopeptidase superfamily"/>
    <property type="match status" value="1"/>
</dbReference>
<evidence type="ECO:0000256" key="2">
    <source>
        <dbReference type="ARBA" id="ARBA00001936"/>
    </source>
</evidence>
<comment type="function">
    <text evidence="3">Catalyzes the removal of a penultimate prolyl residue from the N-termini of peptides.</text>
</comment>
<protein>
    <recommendedName>
        <fullName evidence="5">Xaa-Pro aminopeptidase</fullName>
        <ecNumber evidence="5">3.4.11.9</ecNumber>
    </recommendedName>
    <alternativeName>
        <fullName evidence="12">Aminoacylproline aminopeptidase</fullName>
    </alternativeName>
</protein>
<evidence type="ECO:0000259" key="14">
    <source>
        <dbReference type="SMART" id="SM01011"/>
    </source>
</evidence>
<feature type="domain" description="Aminopeptidase P N-terminal" evidence="14">
    <location>
        <begin position="86"/>
        <end position="220"/>
    </location>
</feature>
<comment type="catalytic activity">
    <reaction evidence="1">
        <text>Release of any N-terminal amino acid, including proline, that is linked to proline, even from a dipeptide or tripeptide.</text>
        <dbReference type="EC" id="3.4.11.9"/>
    </reaction>
</comment>
<dbReference type="GO" id="GO:0006508">
    <property type="term" value="P:proteolysis"/>
    <property type="evidence" value="ECO:0007669"/>
    <property type="project" value="UniProtKB-KW"/>
</dbReference>
<dbReference type="OrthoDB" id="10261878at2759"/>
<keyword evidence="10" id="KW-0482">Metalloprotease</keyword>
<evidence type="ECO:0000256" key="4">
    <source>
        <dbReference type="ARBA" id="ARBA00008766"/>
    </source>
</evidence>
<dbReference type="FunFam" id="3.90.230.10:FF:000002">
    <property type="entry name" value="Xaa-Pro aminopeptidase 3"/>
    <property type="match status" value="1"/>
</dbReference>
<evidence type="ECO:0000256" key="1">
    <source>
        <dbReference type="ARBA" id="ARBA00001424"/>
    </source>
</evidence>
<dbReference type="Gene3D" id="3.40.350.10">
    <property type="entry name" value="Creatinase/prolidase N-terminal domain"/>
    <property type="match status" value="1"/>
</dbReference>
<evidence type="ECO:0000313" key="16">
    <source>
        <dbReference type="Proteomes" id="UP000813385"/>
    </source>
</evidence>
<feature type="region of interest" description="Disordered" evidence="13">
    <location>
        <begin position="44"/>
        <end position="72"/>
    </location>
</feature>
<comment type="cofactor">
    <cofactor evidence="2">
        <name>Mn(2+)</name>
        <dbReference type="ChEBI" id="CHEBI:29035"/>
    </cofactor>
</comment>
<dbReference type="CDD" id="cd01087">
    <property type="entry name" value="Prolidase"/>
    <property type="match status" value="1"/>
</dbReference>
<comment type="similarity">
    <text evidence="4">Belongs to the peptidase M24B family.</text>
</comment>
<dbReference type="EC" id="3.4.11.9" evidence="5"/>
<evidence type="ECO:0000256" key="13">
    <source>
        <dbReference type="SAM" id="MobiDB-lite"/>
    </source>
</evidence>
<evidence type="ECO:0000256" key="9">
    <source>
        <dbReference type="ARBA" id="ARBA00022801"/>
    </source>
</evidence>
<dbReference type="GO" id="GO:0070006">
    <property type="term" value="F:metalloaminopeptidase activity"/>
    <property type="evidence" value="ECO:0007669"/>
    <property type="project" value="InterPro"/>
</dbReference>
<organism evidence="15 16">
    <name type="scientific">Plectosphaerella cucumerina</name>
    <dbReference type="NCBI Taxonomy" id="40658"/>
    <lineage>
        <taxon>Eukaryota</taxon>
        <taxon>Fungi</taxon>
        <taxon>Dikarya</taxon>
        <taxon>Ascomycota</taxon>
        <taxon>Pezizomycotina</taxon>
        <taxon>Sordariomycetes</taxon>
        <taxon>Hypocreomycetidae</taxon>
        <taxon>Glomerellales</taxon>
        <taxon>Plectosphaerellaceae</taxon>
        <taxon>Plectosphaerella</taxon>
    </lineage>
</organism>
<dbReference type="InterPro" id="IPR029149">
    <property type="entry name" value="Creatin/AminoP/Spt16_N"/>
</dbReference>
<reference evidence="15" key="1">
    <citation type="journal article" date="2021" name="Nat. Commun.">
        <title>Genetic determinants of endophytism in the Arabidopsis root mycobiome.</title>
        <authorList>
            <person name="Mesny F."/>
            <person name="Miyauchi S."/>
            <person name="Thiergart T."/>
            <person name="Pickel B."/>
            <person name="Atanasova L."/>
            <person name="Karlsson M."/>
            <person name="Huettel B."/>
            <person name="Barry K.W."/>
            <person name="Haridas S."/>
            <person name="Chen C."/>
            <person name="Bauer D."/>
            <person name="Andreopoulos W."/>
            <person name="Pangilinan J."/>
            <person name="LaButti K."/>
            <person name="Riley R."/>
            <person name="Lipzen A."/>
            <person name="Clum A."/>
            <person name="Drula E."/>
            <person name="Henrissat B."/>
            <person name="Kohler A."/>
            <person name="Grigoriev I.V."/>
            <person name="Martin F.M."/>
            <person name="Hacquard S."/>
        </authorList>
    </citation>
    <scope>NUCLEOTIDE SEQUENCE</scope>
    <source>
        <strain evidence="15">MPI-CAGE-AT-0016</strain>
    </source>
</reference>
<dbReference type="InterPro" id="IPR000994">
    <property type="entry name" value="Pept_M24"/>
</dbReference>
<evidence type="ECO:0000256" key="3">
    <source>
        <dbReference type="ARBA" id="ARBA00002443"/>
    </source>
</evidence>
<evidence type="ECO:0000256" key="6">
    <source>
        <dbReference type="ARBA" id="ARBA00022438"/>
    </source>
</evidence>
<comment type="caution">
    <text evidence="15">The sequence shown here is derived from an EMBL/GenBank/DDBJ whole genome shotgun (WGS) entry which is preliminary data.</text>
</comment>
<evidence type="ECO:0000256" key="11">
    <source>
        <dbReference type="ARBA" id="ARBA00023211"/>
    </source>
</evidence>
<keyword evidence="11" id="KW-0464">Manganese</keyword>
<keyword evidence="8" id="KW-0479">Metal-binding</keyword>
<dbReference type="PANTHER" id="PTHR43226:SF1">
    <property type="entry name" value="XAA-PRO DIPEPTIDASE"/>
    <property type="match status" value="1"/>
</dbReference>
<dbReference type="InterPro" id="IPR007865">
    <property type="entry name" value="Aminopep_P_N"/>
</dbReference>
<dbReference type="EMBL" id="JAGPXD010000001">
    <property type="protein sequence ID" value="KAH7374518.1"/>
    <property type="molecule type" value="Genomic_DNA"/>
</dbReference>
<evidence type="ECO:0000256" key="5">
    <source>
        <dbReference type="ARBA" id="ARBA00012574"/>
    </source>
</evidence>
<keyword evidence="7" id="KW-0645">Protease</keyword>
<evidence type="ECO:0000256" key="12">
    <source>
        <dbReference type="ARBA" id="ARBA00030849"/>
    </source>
</evidence>
<keyword evidence="16" id="KW-1185">Reference proteome</keyword>
<dbReference type="SUPFAM" id="SSF55920">
    <property type="entry name" value="Creatinase/aminopeptidase"/>
    <property type="match status" value="1"/>
</dbReference>
<dbReference type="PANTHER" id="PTHR43226">
    <property type="entry name" value="XAA-PRO AMINOPEPTIDASE 3"/>
    <property type="match status" value="1"/>
</dbReference>
<dbReference type="Proteomes" id="UP000813385">
    <property type="component" value="Unassembled WGS sequence"/>
</dbReference>
<dbReference type="Pfam" id="PF00557">
    <property type="entry name" value="Peptidase_M24"/>
    <property type="match status" value="1"/>
</dbReference>
<sequence>MNTKSLLHPAARRVFAPHCVFFQPHRSILASRQLSPTTLASVFSTASPLPRPRRTRRAPYPPSFHTSAPTRSSAMADYESILKGKYPAKQHAKRVAEIIRSKVPDATGILYLESRHTKMAEDSDHPEPFRQRRFFYYLTGCELADSHLIYDLATETSTLFIPPVDPEDVIWSGLPVLADEAKELYDVDKVLHTSEVNAELARLGKSSGKTAFAIAGQVLDTVSFLEFQEKNFDVLKGAIEDARVIKDEYEIALTKKANAISTDAHHSVMRIVKTAKNESELDGKFWERSLAHGAKNQAYTAIHAAGRAAATLHYVHNNKPLEGKLNVLLDGGVEWNLYASDITRTFPISGKFSKESRAIYDIVLKMQLECIKVLKEGVNWDDVHLLAHRIAIEGLVDLGILKGDADEILKARTSVAFFPHGLGHYLGMDTHDVGGNANYADPDPMFRYLRKRGTLPAGSLITVEPGIYFCDFIINPYLKDPAHSKYIDESVLDKYWDVGGVRIEDNILITATGSENLTPTIKDADEIEKFISQS</sequence>
<proteinExistence type="inferred from homology"/>
<dbReference type="SMART" id="SM01011">
    <property type="entry name" value="AMP_N"/>
    <property type="match status" value="1"/>
</dbReference>
<gene>
    <name evidence="15" type="ORF">B0T11DRAFT_268716</name>
</gene>
<evidence type="ECO:0000256" key="10">
    <source>
        <dbReference type="ARBA" id="ARBA00023049"/>
    </source>
</evidence>
<dbReference type="SUPFAM" id="SSF53092">
    <property type="entry name" value="Creatinase/prolidase N-terminal domain"/>
    <property type="match status" value="1"/>
</dbReference>
<dbReference type="AlphaFoldDB" id="A0A8K0TTU3"/>
<dbReference type="GO" id="GO:0030145">
    <property type="term" value="F:manganese ion binding"/>
    <property type="evidence" value="ECO:0007669"/>
    <property type="project" value="InterPro"/>
</dbReference>
<keyword evidence="9" id="KW-0378">Hydrolase</keyword>